<evidence type="ECO:0000313" key="1">
    <source>
        <dbReference type="EMBL" id="CAD7407175.1"/>
    </source>
</evidence>
<organism evidence="1">
    <name type="scientific">Timema cristinae</name>
    <name type="common">Walking stick</name>
    <dbReference type="NCBI Taxonomy" id="61476"/>
    <lineage>
        <taxon>Eukaryota</taxon>
        <taxon>Metazoa</taxon>
        <taxon>Ecdysozoa</taxon>
        <taxon>Arthropoda</taxon>
        <taxon>Hexapoda</taxon>
        <taxon>Insecta</taxon>
        <taxon>Pterygota</taxon>
        <taxon>Neoptera</taxon>
        <taxon>Polyneoptera</taxon>
        <taxon>Phasmatodea</taxon>
        <taxon>Timematodea</taxon>
        <taxon>Timematoidea</taxon>
        <taxon>Timematidae</taxon>
        <taxon>Timema</taxon>
    </lineage>
</organism>
<dbReference type="EMBL" id="OC320083">
    <property type="protein sequence ID" value="CAD7407175.1"/>
    <property type="molecule type" value="Genomic_DNA"/>
</dbReference>
<accession>A0A7R9H466</accession>
<dbReference type="AlphaFoldDB" id="A0A7R9H466"/>
<reference evidence="1" key="1">
    <citation type="submission" date="2020-11" db="EMBL/GenBank/DDBJ databases">
        <authorList>
            <person name="Tran Van P."/>
        </authorList>
    </citation>
    <scope>NUCLEOTIDE SEQUENCE</scope>
</reference>
<sequence length="283" mass="31255">MLVSLTSTSCGNTSSIIIIILQQKQQHPVRKQFPGSSLNYGEGNASQSTHRHCCQIGQGSEPAFAWRESGKPFRKNHPNAEIRASISPSSAVELNTTSALANYATEADLSSSSAMPGREYSAGHGNQPISLTRQRSGDFYKKFLGCILEDNFGKTPLSTPDRDLNLNIPFIRSLVYHERSTLDHAATEAVAIWLNLWESSTLPSFKVFRSRLIGVRLYLVQDYSKECASSAESTAAIIHQSTGRKDVASSTGVFPALKREAVSEEWRLINKPGRTSWSLRHNR</sequence>
<proteinExistence type="predicted"/>
<name>A0A7R9H466_TIMCR</name>
<protein>
    <submittedName>
        <fullName evidence="1">Uncharacterized protein</fullName>
    </submittedName>
</protein>
<gene>
    <name evidence="1" type="ORF">TCEB3V08_LOCUS8902</name>
</gene>